<feature type="signal peptide" evidence="1">
    <location>
        <begin position="1"/>
        <end position="30"/>
    </location>
</feature>
<evidence type="ECO:0000313" key="3">
    <source>
        <dbReference type="EMBL" id="TGN10716.1"/>
    </source>
</evidence>
<dbReference type="OrthoDB" id="310536at2"/>
<dbReference type="RefSeq" id="WP_135743318.1">
    <property type="nucleotide sequence ID" value="NZ_RQHT01000003.1"/>
</dbReference>
<gene>
    <name evidence="3" type="ORF">EHR08_18855</name>
</gene>
<keyword evidence="1" id="KW-0732">Signal</keyword>
<organism evidence="3 4">
    <name type="scientific">Leptospira bandrabouensis</name>
    <dbReference type="NCBI Taxonomy" id="2484903"/>
    <lineage>
        <taxon>Bacteria</taxon>
        <taxon>Pseudomonadati</taxon>
        <taxon>Spirochaetota</taxon>
        <taxon>Spirochaetia</taxon>
        <taxon>Leptospirales</taxon>
        <taxon>Leptospiraceae</taxon>
        <taxon>Leptospira</taxon>
    </lineage>
</organism>
<sequence>MNFHQQIKSSLLILCLSFILFQNCSGQVSAGDTFLFGLSEQFDKLFGKEVATAACSTDVTITTKKIDLVEDGNVSASFSTTEDSGVTPAPTENDWGYSSFETCIYPSSPFTGSVEIPVSLSSNYGTRITSAQSVPGPAAFPSKLTFTGNGLTARQCLRFTVVNDGDRSAVVDPMTVDLGKMVQKDGDGKVTSGTYSNKDACDISVSLEDDEAPGVRVSNIRVMEEPGPSATTTYGTFKVKLRTAPSANVTIPINDVYDAVNVGNREGTTNPKTLTFTLGTCPGTGNWCADQTVRVDSVDDLELDGLKSYTIELGKTTSTDSDYNGIKPRNVVVYNLDQSVPGFSVLKFSGGSTINSASASVPAITGFATDENNQFGDKYSNFQIRLRSKPTNNVTLNFTSDCGNKCTIQTPSLVFTPSDWNTYQTFRAIGKTDSANSGNQNYTVSFTVSSSDTTYSTTVYKPSVTIRSCDNDGTHLIQPCNYSGSPLGTIGNQLSAAEGGSTQIWLITQSSPGGSISVGLTSSDTSEGTVPASVSIDASNYNTMETGATNRIGLAHVDDALVDLTQYWTITTATSSGGLTYDPIDIYAATTDDEKAFYVTHTGSPKEGTANVATVHVCLGGNNPTQQVVLNISCKTYTATEAAYNECDVITPTQITFPVNSEVETMNASDSGCAASAKKQSFTVSGKDDLFADGNQPFDIRLVMAANTDTNYQNATSPSDHSITNEDDEPAGKKIFTTANSYKGEMGTDGVFGADLTCNNNKPTGVSGTYKALIISNSVGDTSIANHRVPNGINWILSPNYHYYRCTGSGYNVCSDEYTRLFITDGSALFNPTSMSRDFSTTASDEFWTGMTNTASLTPATQTALNPDATACNDATLVYRQNCHGFNYETCTTNSSTYFYGEIWVRNGNGSVSNASRRCDLLKKLICVEQ</sequence>
<reference evidence="3" key="1">
    <citation type="journal article" date="2019" name="PLoS Negl. Trop. Dis.">
        <title>Revisiting the worldwide diversity of Leptospira species in the environment.</title>
        <authorList>
            <person name="Vincent A.T."/>
            <person name="Schiettekatte O."/>
            <person name="Bourhy P."/>
            <person name="Veyrier F.J."/>
            <person name="Picardeau M."/>
        </authorList>
    </citation>
    <scope>NUCLEOTIDE SEQUENCE [LARGE SCALE GENOMIC DNA]</scope>
    <source>
        <strain evidence="3">201601109</strain>
    </source>
</reference>
<feature type="chain" id="PRO_5026027132" evidence="1">
    <location>
        <begin position="31"/>
        <end position="930"/>
    </location>
</feature>
<protein>
    <submittedName>
        <fullName evidence="3">DUF1554 domain-containing protein</fullName>
    </submittedName>
</protein>
<evidence type="ECO:0000259" key="2">
    <source>
        <dbReference type="Pfam" id="PF07588"/>
    </source>
</evidence>
<proteinExistence type="predicted"/>
<dbReference type="EMBL" id="RQHU01000025">
    <property type="protein sequence ID" value="TGN10716.1"/>
    <property type="molecule type" value="Genomic_DNA"/>
</dbReference>
<dbReference type="InterPro" id="IPR011448">
    <property type="entry name" value="DUF1554"/>
</dbReference>
<keyword evidence="4" id="KW-1185">Reference proteome</keyword>
<dbReference type="Proteomes" id="UP000297649">
    <property type="component" value="Unassembled WGS sequence"/>
</dbReference>
<dbReference type="AlphaFoldDB" id="A0A6H3NMV9"/>
<comment type="caution">
    <text evidence="3">The sequence shown here is derived from an EMBL/GenBank/DDBJ whole genome shotgun (WGS) entry which is preliminary data.</text>
</comment>
<name>A0A6H3NMV9_9LEPT</name>
<evidence type="ECO:0000313" key="4">
    <source>
        <dbReference type="Proteomes" id="UP000297649"/>
    </source>
</evidence>
<accession>A0A6H3NMV9</accession>
<evidence type="ECO:0000256" key="1">
    <source>
        <dbReference type="SAM" id="SignalP"/>
    </source>
</evidence>
<dbReference type="Pfam" id="PF07588">
    <property type="entry name" value="DUF1554"/>
    <property type="match status" value="1"/>
</dbReference>
<feature type="domain" description="DUF1554" evidence="2">
    <location>
        <begin position="740"/>
        <end position="855"/>
    </location>
</feature>